<keyword evidence="1" id="KW-0560">Oxidoreductase</keyword>
<dbReference type="AlphaFoldDB" id="A0A1M4BLD9"/>
<evidence type="ECO:0000259" key="2">
    <source>
        <dbReference type="Pfam" id="PF00296"/>
    </source>
</evidence>
<dbReference type="RefSeq" id="WP_173150682.1">
    <property type="nucleotide sequence ID" value="NZ_CP084059.1"/>
</dbReference>
<evidence type="ECO:0000256" key="1">
    <source>
        <dbReference type="ARBA" id="ARBA00023002"/>
    </source>
</evidence>
<dbReference type="Gene3D" id="3.20.20.30">
    <property type="entry name" value="Luciferase-like domain"/>
    <property type="match status" value="1"/>
</dbReference>
<accession>A0A1M4BLD9</accession>
<reference evidence="3" key="1">
    <citation type="submission" date="2016-04" db="EMBL/GenBank/DDBJ databases">
        <authorList>
            <person name="Evans L.H."/>
            <person name="Alamgir A."/>
            <person name="Owens N."/>
            <person name="Weber N.D."/>
            <person name="Virtaneva K."/>
            <person name="Barbian K."/>
            <person name="Babar A."/>
            <person name="Rosenke K."/>
        </authorList>
    </citation>
    <scope>NUCLEOTIDE SEQUENCE</scope>
    <source>
        <strain evidence="3">Nono1</strain>
    </source>
</reference>
<organism evidence="3">
    <name type="scientific">Nonomuraea gerenzanensis</name>
    <dbReference type="NCBI Taxonomy" id="93944"/>
    <lineage>
        <taxon>Bacteria</taxon>
        <taxon>Bacillati</taxon>
        <taxon>Actinomycetota</taxon>
        <taxon>Actinomycetes</taxon>
        <taxon>Streptosporangiales</taxon>
        <taxon>Streptosporangiaceae</taxon>
        <taxon>Nonomuraea</taxon>
    </lineage>
</organism>
<evidence type="ECO:0000313" key="3">
    <source>
        <dbReference type="EMBL" id="SAP16384.1"/>
    </source>
</evidence>
<dbReference type="PANTHER" id="PTHR43244">
    <property type="match status" value="1"/>
</dbReference>
<dbReference type="InterPro" id="IPR050564">
    <property type="entry name" value="F420-G6PD/mer"/>
</dbReference>
<dbReference type="PANTHER" id="PTHR43244:SF1">
    <property type="entry name" value="5,10-METHYLENETETRAHYDROMETHANOPTERIN REDUCTASE"/>
    <property type="match status" value="1"/>
</dbReference>
<sequence>MSRSSVIVPHQPGGIGEVVPYADLVKRGLAARLWLGQSLRLETHTVLAYLAGSGYRVPVGTSVALMALRHPAEAAAQARSLALLTGHRLVAGFGAAYPALVAQLTGAAPARPATAAGEYLAAVRTLLDGGDVRGFALPPLRHPPVEVGAGVLRPGMARAAATCADAAVTWLTPPSYIRDVLAPALGAGPRIVTVVHAAVTRPGRDPAHLARLAAGAHLRAAHYTGMLRAAGLDVDPADPDAGARALVGSGLFVTGGPEEIAGRLAAYHAAGVDEVVVNTAGVWLAEGPKAAVRDAEEILTCLGRGDATH</sequence>
<name>A0A1M4BLD9_9ACTN</name>
<protein>
    <submittedName>
        <fullName evidence="3">Putative oxidoreductase</fullName>
    </submittedName>
</protein>
<dbReference type="GO" id="GO:0016705">
    <property type="term" value="F:oxidoreductase activity, acting on paired donors, with incorporation or reduction of molecular oxygen"/>
    <property type="evidence" value="ECO:0007669"/>
    <property type="project" value="InterPro"/>
</dbReference>
<dbReference type="SUPFAM" id="SSF51679">
    <property type="entry name" value="Bacterial luciferase-like"/>
    <property type="match status" value="1"/>
</dbReference>
<dbReference type="EMBL" id="LT559121">
    <property type="protein sequence ID" value="SAP16384.1"/>
    <property type="molecule type" value="Genomic_DNA"/>
</dbReference>
<feature type="domain" description="Luciferase-like" evidence="2">
    <location>
        <begin position="14"/>
        <end position="274"/>
    </location>
</feature>
<proteinExistence type="predicted"/>
<dbReference type="InterPro" id="IPR036661">
    <property type="entry name" value="Luciferase-like_sf"/>
</dbReference>
<dbReference type="Pfam" id="PF00296">
    <property type="entry name" value="Bac_luciferase"/>
    <property type="match status" value="1"/>
</dbReference>
<gene>
    <name evidence="3" type="ORF">BN4615_P11047</name>
</gene>
<dbReference type="InterPro" id="IPR011251">
    <property type="entry name" value="Luciferase-like_dom"/>
</dbReference>